<dbReference type="RefSeq" id="WP_279573027.1">
    <property type="nucleotide sequence ID" value="NZ_LWID01000001.1"/>
</dbReference>
<keyword evidence="1" id="KW-1133">Transmembrane helix</keyword>
<protein>
    <submittedName>
        <fullName evidence="2">Uncharacterized protein</fullName>
    </submittedName>
</protein>
<comment type="caution">
    <text evidence="2">The sequence shown here is derived from an EMBL/GenBank/DDBJ whole genome shotgun (WGS) entry which is preliminary data.</text>
</comment>
<dbReference type="AlphaFoldDB" id="A0A9X4PE84"/>
<feature type="transmembrane region" description="Helical" evidence="1">
    <location>
        <begin position="122"/>
        <end position="142"/>
    </location>
</feature>
<accession>A0A9X4PE84</accession>
<sequence length="152" mass="17375">MKKIASVLFIIICILVSILVAFVGYIFYLEDKTFEQGSKIVNVYNASNTYTEYSSRKRSIVFGKQYKIDLAYKENGQTINLGLSDISKAELEQLANGNTIQREIALDNPRYIRPVGETNRNILLSSLAFILLMIFGIANTIYRWKKGYLDKK</sequence>
<dbReference type="EMBL" id="LWID01000001">
    <property type="protein sequence ID" value="MDG6895654.1"/>
    <property type="molecule type" value="Genomic_DNA"/>
</dbReference>
<evidence type="ECO:0000256" key="1">
    <source>
        <dbReference type="SAM" id="Phobius"/>
    </source>
</evidence>
<gene>
    <name evidence="2" type="ORF">A6A20_08470</name>
</gene>
<keyword evidence="1" id="KW-0472">Membrane</keyword>
<organism evidence="2 3">
    <name type="scientific">Volucribacter amazonae</name>
    <dbReference type="NCBI Taxonomy" id="256731"/>
    <lineage>
        <taxon>Bacteria</taxon>
        <taxon>Pseudomonadati</taxon>
        <taxon>Pseudomonadota</taxon>
        <taxon>Gammaproteobacteria</taxon>
        <taxon>Pasteurellales</taxon>
        <taxon>Pasteurellaceae</taxon>
        <taxon>Volucribacter</taxon>
    </lineage>
</organism>
<keyword evidence="1" id="KW-0812">Transmembrane</keyword>
<reference evidence="2" key="1">
    <citation type="submission" date="2016-03" db="EMBL/GenBank/DDBJ databases">
        <title>Co-evolution between Pasteurellaceae and their hosts.</title>
        <authorList>
            <person name="Hansen M.J."/>
            <person name="Bojesen A.M."/>
            <person name="Planet P."/>
        </authorList>
    </citation>
    <scope>NUCLEOTIDE SEQUENCE</scope>
    <source>
        <strain evidence="2">146/S8/89</strain>
    </source>
</reference>
<proteinExistence type="predicted"/>
<dbReference type="Proteomes" id="UP001155500">
    <property type="component" value="Unassembled WGS sequence"/>
</dbReference>
<evidence type="ECO:0000313" key="2">
    <source>
        <dbReference type="EMBL" id="MDG6895654.1"/>
    </source>
</evidence>
<feature type="transmembrane region" description="Helical" evidence="1">
    <location>
        <begin position="7"/>
        <end position="28"/>
    </location>
</feature>
<name>A0A9X4PE84_9PAST</name>
<evidence type="ECO:0000313" key="3">
    <source>
        <dbReference type="Proteomes" id="UP001155500"/>
    </source>
</evidence>
<keyword evidence="3" id="KW-1185">Reference proteome</keyword>